<evidence type="ECO:0000256" key="2">
    <source>
        <dbReference type="SAM" id="SignalP"/>
    </source>
</evidence>
<gene>
    <name evidence="3" type="ORF">NMOB1V02_LOCUS10822</name>
</gene>
<organism evidence="3">
    <name type="scientific">Notodromas monacha</name>
    <dbReference type="NCBI Taxonomy" id="399045"/>
    <lineage>
        <taxon>Eukaryota</taxon>
        <taxon>Metazoa</taxon>
        <taxon>Ecdysozoa</taxon>
        <taxon>Arthropoda</taxon>
        <taxon>Crustacea</taxon>
        <taxon>Oligostraca</taxon>
        <taxon>Ostracoda</taxon>
        <taxon>Podocopa</taxon>
        <taxon>Podocopida</taxon>
        <taxon>Cypridocopina</taxon>
        <taxon>Cypridoidea</taxon>
        <taxon>Cyprididae</taxon>
        <taxon>Notodromas</taxon>
    </lineage>
</organism>
<reference evidence="3" key="1">
    <citation type="submission" date="2020-11" db="EMBL/GenBank/DDBJ databases">
        <authorList>
            <person name="Tran Van P."/>
        </authorList>
    </citation>
    <scope>NUCLEOTIDE SEQUENCE</scope>
</reference>
<sequence>MLFTLLALFSAPIIIYSNSLSNAVAVDSPMGRSHSRPIHARVEEVLDRKEVPFLVRFQSEDDPSYTYNGILISEKAALAPGSMNEMRNIPLRPHKRRPTFRTILGDLDQNVREAGEIEFRGMSFSSGDAIPKLRAGSDSAFLVVFPRPVRLTERIQPIRVGNNNRDRMIASDYSLRPVFVYGWTDEFANPVRIETNGKSDEDCKRGRAARSNGGFCVSNAALSKFTRSQNSKHPMRLAGAAVTTKSSDNSIFLLGTVADSLPIVSGNDMRNSPLTDESNPELLQVLNWGQYQNALSRANGNCDDSTTTTTSETPAPSTKAETVQWFLSMLRRLLGASSNA</sequence>
<keyword evidence="4" id="KW-1185">Reference proteome</keyword>
<dbReference type="EMBL" id="OA887052">
    <property type="protein sequence ID" value="CAD7283204.1"/>
    <property type="molecule type" value="Genomic_DNA"/>
</dbReference>
<dbReference type="EMBL" id="CAJPEX010005015">
    <property type="protein sequence ID" value="CAG0923356.1"/>
    <property type="molecule type" value="Genomic_DNA"/>
</dbReference>
<evidence type="ECO:0000313" key="3">
    <source>
        <dbReference type="EMBL" id="CAD7283204.1"/>
    </source>
</evidence>
<feature type="signal peptide" evidence="2">
    <location>
        <begin position="1"/>
        <end position="17"/>
    </location>
</feature>
<dbReference type="AlphaFoldDB" id="A0A7R9BZD2"/>
<protein>
    <submittedName>
        <fullName evidence="3">Uncharacterized protein</fullName>
    </submittedName>
</protein>
<feature type="region of interest" description="Disordered" evidence="1">
    <location>
        <begin position="297"/>
        <end position="319"/>
    </location>
</feature>
<dbReference type="Proteomes" id="UP000678499">
    <property type="component" value="Unassembled WGS sequence"/>
</dbReference>
<evidence type="ECO:0000313" key="4">
    <source>
        <dbReference type="Proteomes" id="UP000678499"/>
    </source>
</evidence>
<accession>A0A7R9BZD2</accession>
<keyword evidence="2" id="KW-0732">Signal</keyword>
<feature type="compositionally biased region" description="Low complexity" evidence="1">
    <location>
        <begin position="305"/>
        <end position="318"/>
    </location>
</feature>
<proteinExistence type="predicted"/>
<feature type="chain" id="PRO_5036403071" evidence="2">
    <location>
        <begin position="18"/>
        <end position="340"/>
    </location>
</feature>
<name>A0A7R9BZD2_9CRUS</name>
<evidence type="ECO:0000256" key="1">
    <source>
        <dbReference type="SAM" id="MobiDB-lite"/>
    </source>
</evidence>